<dbReference type="InterPro" id="IPR013734">
    <property type="entry name" value="TF_Nrm1/Whi5"/>
</dbReference>
<reference evidence="10 11" key="2">
    <citation type="submission" date="2015-05" db="EMBL/GenBank/DDBJ databases">
        <authorList>
            <person name="Morales-Cruz A."/>
            <person name="Amrine K.C."/>
            <person name="Cantu D."/>
        </authorList>
    </citation>
    <scope>NUCLEOTIDE SEQUENCE [LARGE SCALE GENOMIC DNA]</scope>
    <source>
        <strain evidence="10">DA912</strain>
    </source>
</reference>
<sequence>MSATATPTKRRVLGSLDVNVQSSPRSPGPGPGPSPLKKASLSVSRRASPSPHKQASREGTPRKRPLEEAAAALQQPAVKKLCSDDAAGAVPAPEANAAATAPASGKQPTAQNTDEDEPSASQPTTAGGRRSISPDASSLFDVSGMNTSQDTTITEPDLDAPITATAAATATAPTAPVAPAAAPIPSLFNTFASPQTRRVSTREELKQKTEILKLRLSLANYKVKTGQVDVPLDRLQVRPVPGMTRRRTPLPSMSAHTVERSTPAQQWYRLANDRKTTAAAAATSLPAQAGREAARDGDGRLDAAGSAGMSTPSEKHVLPRLSSASLSIVSTPRHRQRDAEDEEDSLTSSALRGGAAKGLLSLSQGPAGR</sequence>
<feature type="region of interest" description="Disordered" evidence="9">
    <location>
        <begin position="1"/>
        <end position="160"/>
    </location>
</feature>
<evidence type="ECO:0000256" key="5">
    <source>
        <dbReference type="ARBA" id="ARBA00022491"/>
    </source>
</evidence>
<feature type="compositionally biased region" description="Low complexity" evidence="9">
    <location>
        <begin position="68"/>
        <end position="77"/>
    </location>
</feature>
<evidence type="ECO:0000313" key="11">
    <source>
        <dbReference type="Proteomes" id="UP000034680"/>
    </source>
</evidence>
<dbReference type="OrthoDB" id="5345625at2759"/>
<keyword evidence="5" id="KW-0678">Repressor</keyword>
<keyword evidence="10" id="KW-0808">Transferase</keyword>
<comment type="subcellular location">
    <subcellularLocation>
        <location evidence="2">Cytoplasm</location>
    </subcellularLocation>
    <subcellularLocation>
        <location evidence="1">Nucleus</location>
    </subcellularLocation>
</comment>
<comment type="similarity">
    <text evidence="3">Belongs to the WHI5/NRM1 family.</text>
</comment>
<comment type="caution">
    <text evidence="10">The sequence shown here is derived from an EMBL/GenBank/DDBJ whole genome shotgun (WGS) entry which is preliminary data.</text>
</comment>
<dbReference type="AlphaFoldDB" id="A0A0G2IF86"/>
<evidence type="ECO:0000256" key="2">
    <source>
        <dbReference type="ARBA" id="ARBA00004496"/>
    </source>
</evidence>
<keyword evidence="8" id="KW-0539">Nucleus</keyword>
<accession>A0A0G2IF86</accession>
<dbReference type="Pfam" id="PF08528">
    <property type="entry name" value="Whi5"/>
    <property type="match status" value="1"/>
</dbReference>
<evidence type="ECO:0000256" key="4">
    <source>
        <dbReference type="ARBA" id="ARBA00022490"/>
    </source>
</evidence>
<evidence type="ECO:0000256" key="8">
    <source>
        <dbReference type="ARBA" id="ARBA00023242"/>
    </source>
</evidence>
<protein>
    <submittedName>
        <fullName evidence="10">Putative cyclin-dependent kinase</fullName>
    </submittedName>
</protein>
<feature type="region of interest" description="Disordered" evidence="9">
    <location>
        <begin position="242"/>
        <end position="261"/>
    </location>
</feature>
<evidence type="ECO:0000313" key="10">
    <source>
        <dbReference type="EMBL" id="KKY38640.1"/>
    </source>
</evidence>
<evidence type="ECO:0000256" key="6">
    <source>
        <dbReference type="ARBA" id="ARBA00023015"/>
    </source>
</evidence>
<organism evidence="10 11">
    <name type="scientific">Diaporthe ampelina</name>
    <dbReference type="NCBI Taxonomy" id="1214573"/>
    <lineage>
        <taxon>Eukaryota</taxon>
        <taxon>Fungi</taxon>
        <taxon>Dikarya</taxon>
        <taxon>Ascomycota</taxon>
        <taxon>Pezizomycotina</taxon>
        <taxon>Sordariomycetes</taxon>
        <taxon>Sordariomycetidae</taxon>
        <taxon>Diaporthales</taxon>
        <taxon>Diaporthaceae</taxon>
        <taxon>Diaporthe</taxon>
    </lineage>
</organism>
<gene>
    <name evidence="10" type="ORF">UCDDA912_g01333</name>
</gene>
<feature type="compositionally biased region" description="Low complexity" evidence="9">
    <location>
        <begin position="279"/>
        <end position="291"/>
    </location>
</feature>
<dbReference type="GO" id="GO:0016301">
    <property type="term" value="F:kinase activity"/>
    <property type="evidence" value="ECO:0007669"/>
    <property type="project" value="UniProtKB-KW"/>
</dbReference>
<keyword evidence="10" id="KW-0418">Kinase</keyword>
<feature type="compositionally biased region" description="Basic and acidic residues" evidence="9">
    <location>
        <begin position="292"/>
        <end position="301"/>
    </location>
</feature>
<keyword evidence="6" id="KW-0805">Transcription regulation</keyword>
<dbReference type="GO" id="GO:0005737">
    <property type="term" value="C:cytoplasm"/>
    <property type="evidence" value="ECO:0007669"/>
    <property type="project" value="UniProtKB-SubCell"/>
</dbReference>
<evidence type="ECO:0000256" key="1">
    <source>
        <dbReference type="ARBA" id="ARBA00004123"/>
    </source>
</evidence>
<feature type="compositionally biased region" description="Basic and acidic residues" evidence="9">
    <location>
        <begin position="55"/>
        <end position="67"/>
    </location>
</feature>
<name>A0A0G2IF86_9PEZI</name>
<evidence type="ECO:0000256" key="9">
    <source>
        <dbReference type="SAM" id="MobiDB-lite"/>
    </source>
</evidence>
<feature type="region of interest" description="Disordered" evidence="9">
    <location>
        <begin position="279"/>
        <end position="369"/>
    </location>
</feature>
<dbReference type="GO" id="GO:0005634">
    <property type="term" value="C:nucleus"/>
    <property type="evidence" value="ECO:0007669"/>
    <property type="project" value="UniProtKB-SubCell"/>
</dbReference>
<evidence type="ECO:0000256" key="3">
    <source>
        <dbReference type="ARBA" id="ARBA00006922"/>
    </source>
</evidence>
<keyword evidence="11" id="KW-1185">Reference proteome</keyword>
<keyword evidence="7" id="KW-0804">Transcription</keyword>
<feature type="compositionally biased region" description="Polar residues" evidence="9">
    <location>
        <begin position="144"/>
        <end position="154"/>
    </location>
</feature>
<keyword evidence="4" id="KW-0963">Cytoplasm</keyword>
<reference evidence="10 11" key="1">
    <citation type="submission" date="2015-05" db="EMBL/GenBank/DDBJ databases">
        <title>Distinctive expansion of gene families associated with plant cell wall degradation and secondary metabolism in the genomes of grapevine trunk pathogens.</title>
        <authorList>
            <person name="Lawrence D.P."/>
            <person name="Travadon R."/>
            <person name="Rolshausen P.E."/>
            <person name="Baumgartner K."/>
        </authorList>
    </citation>
    <scope>NUCLEOTIDE SEQUENCE [LARGE SCALE GENOMIC DNA]</scope>
    <source>
        <strain evidence="10">DA912</strain>
    </source>
</reference>
<proteinExistence type="inferred from homology"/>
<feature type="compositionally biased region" description="Polar residues" evidence="9">
    <location>
        <begin position="41"/>
        <end position="53"/>
    </location>
</feature>
<dbReference type="STRING" id="1214573.A0A0G2IF86"/>
<dbReference type="Proteomes" id="UP000034680">
    <property type="component" value="Unassembled WGS sequence"/>
</dbReference>
<feature type="compositionally biased region" description="Low complexity" evidence="9">
    <location>
        <begin position="86"/>
        <end position="103"/>
    </location>
</feature>
<dbReference type="EMBL" id="LCUC01000052">
    <property type="protein sequence ID" value="KKY38640.1"/>
    <property type="molecule type" value="Genomic_DNA"/>
</dbReference>
<evidence type="ECO:0000256" key="7">
    <source>
        <dbReference type="ARBA" id="ARBA00023163"/>
    </source>
</evidence>